<dbReference type="RefSeq" id="WP_320312994.1">
    <property type="nucleotide sequence ID" value="NZ_JAVIKH010000003.1"/>
</dbReference>
<feature type="transmembrane region" description="Helical" evidence="5">
    <location>
        <begin position="31"/>
        <end position="47"/>
    </location>
</feature>
<feature type="transmembrane region" description="Helical" evidence="5">
    <location>
        <begin position="59"/>
        <end position="92"/>
    </location>
</feature>
<evidence type="ECO:0000256" key="4">
    <source>
        <dbReference type="ARBA" id="ARBA00023136"/>
    </source>
</evidence>
<keyword evidence="2 5" id="KW-0812">Transmembrane</keyword>
<evidence type="ECO:0000259" key="6">
    <source>
        <dbReference type="Pfam" id="PF13515"/>
    </source>
</evidence>
<evidence type="ECO:0000256" key="5">
    <source>
        <dbReference type="SAM" id="Phobius"/>
    </source>
</evidence>
<feature type="transmembrane region" description="Helical" evidence="5">
    <location>
        <begin position="128"/>
        <end position="145"/>
    </location>
</feature>
<feature type="domain" description="Integral membrane bound transporter" evidence="6">
    <location>
        <begin position="20"/>
        <end position="141"/>
    </location>
</feature>
<organism evidence="7 8">
    <name type="scientific">Candidatus Cetobacterium colombiensis</name>
    <dbReference type="NCBI Taxonomy" id="3073100"/>
    <lineage>
        <taxon>Bacteria</taxon>
        <taxon>Fusobacteriati</taxon>
        <taxon>Fusobacteriota</taxon>
        <taxon>Fusobacteriia</taxon>
        <taxon>Fusobacteriales</taxon>
        <taxon>Fusobacteriaceae</taxon>
        <taxon>Cetobacterium</taxon>
    </lineage>
</organism>
<keyword evidence="8" id="KW-1185">Reference proteome</keyword>
<name>A0ABU4WAI0_9FUSO</name>
<dbReference type="InterPro" id="IPR049453">
    <property type="entry name" value="Memb_transporter_dom"/>
</dbReference>
<gene>
    <name evidence="7" type="ORF">RFV38_03570</name>
</gene>
<proteinExistence type="predicted"/>
<dbReference type="EMBL" id="JAVIKH010000003">
    <property type="protein sequence ID" value="MDX8335586.1"/>
    <property type="molecule type" value="Genomic_DNA"/>
</dbReference>
<accession>A0ABU4WAI0</accession>
<comment type="caution">
    <text evidence="7">The sequence shown here is derived from an EMBL/GenBank/DDBJ whole genome shotgun (WGS) entry which is preliminary data.</text>
</comment>
<protein>
    <submittedName>
        <fullName evidence="7">FUSC family protein</fullName>
    </submittedName>
</protein>
<evidence type="ECO:0000313" key="7">
    <source>
        <dbReference type="EMBL" id="MDX8335586.1"/>
    </source>
</evidence>
<dbReference type="Pfam" id="PF13515">
    <property type="entry name" value="FUSC_2"/>
    <property type="match status" value="1"/>
</dbReference>
<evidence type="ECO:0000256" key="1">
    <source>
        <dbReference type="ARBA" id="ARBA00004141"/>
    </source>
</evidence>
<comment type="subcellular location">
    <subcellularLocation>
        <location evidence="1">Membrane</location>
        <topology evidence="1">Multi-pass membrane protein</topology>
    </subcellularLocation>
</comment>
<dbReference type="Proteomes" id="UP001279681">
    <property type="component" value="Unassembled WGS sequence"/>
</dbReference>
<feature type="transmembrane region" description="Helical" evidence="5">
    <location>
        <begin position="98"/>
        <end position="116"/>
    </location>
</feature>
<reference evidence="8" key="1">
    <citation type="submission" date="2023-07" db="EMBL/GenBank/DDBJ databases">
        <authorList>
            <person name="Colorado M.A."/>
            <person name="Villamil L.M."/>
            <person name="Melo J.F."/>
            <person name="Rodriguez J.A."/>
            <person name="Ruiz R.Y."/>
        </authorList>
    </citation>
    <scope>NUCLEOTIDE SEQUENCE [LARGE SCALE GENOMIC DNA]</scope>
    <source>
        <strain evidence="8">C33</strain>
    </source>
</reference>
<evidence type="ECO:0000313" key="8">
    <source>
        <dbReference type="Proteomes" id="UP001279681"/>
    </source>
</evidence>
<sequence>MDKLTKKTVITISSIVATTLIGQFLNVEPIGLFYTAITCVIITNVDFEELIKTSKFRAIGTLIGGVMGIIFSYIPLFLILKIIIGEILIILFCEKKLNIPSAIASVVFLIIVYKITPEPSYIYGFKRVFDTFSGIFITLVITYTLKRF</sequence>
<keyword evidence="3 5" id="KW-1133">Transmembrane helix</keyword>
<evidence type="ECO:0000256" key="3">
    <source>
        <dbReference type="ARBA" id="ARBA00022989"/>
    </source>
</evidence>
<evidence type="ECO:0000256" key="2">
    <source>
        <dbReference type="ARBA" id="ARBA00022692"/>
    </source>
</evidence>
<keyword evidence="4 5" id="KW-0472">Membrane</keyword>